<keyword evidence="3" id="KW-0238">DNA-binding</keyword>
<protein>
    <submittedName>
        <fullName evidence="7">LysR family transcriptional regulator</fullName>
    </submittedName>
</protein>
<dbReference type="Gene3D" id="3.40.190.290">
    <property type="match status" value="1"/>
</dbReference>
<dbReference type="SUPFAM" id="SSF53850">
    <property type="entry name" value="Periplasmic binding protein-like II"/>
    <property type="match status" value="1"/>
</dbReference>
<evidence type="ECO:0000259" key="6">
    <source>
        <dbReference type="PROSITE" id="PS50931"/>
    </source>
</evidence>
<name>A0ABM9LCG5_9MYCO</name>
<dbReference type="PROSITE" id="PS50931">
    <property type="entry name" value="HTH_LYSR"/>
    <property type="match status" value="1"/>
</dbReference>
<sequence>MSPVPDLRRLTHFIAVAESAGFTSAAQHLHLSQQALSHSVQQLEKEIGVPLLTRSGRRITVTAAGQVLLDEGRVLLAAARTLTRHTRAAAGAQPAEFVIGHSPAISTHEAYSLIAPAIAAAPDTSFTVMQLFPDRLTAGVRDGDVQLGLRRAVVPQEQLAGAVIRYDTLRVAVRTDHRLATRGRIGIAELADEPIALWAPPGASYYSDFLINACRRAGFEPQYRVSRVQGCPPEVAALTENAAAFVTAAAGPTVGGAVTIIDLDEPLLVPLQGLWQPHTSSAVRDLILRQSPAG</sequence>
<gene>
    <name evidence="7" type="ORF">MU0083_001478</name>
</gene>
<dbReference type="InterPro" id="IPR000847">
    <property type="entry name" value="LysR_HTH_N"/>
</dbReference>
<dbReference type="InterPro" id="IPR005119">
    <property type="entry name" value="LysR_subst-bd"/>
</dbReference>
<keyword evidence="8" id="KW-1185">Reference proteome</keyword>
<dbReference type="InterPro" id="IPR036390">
    <property type="entry name" value="WH_DNA-bd_sf"/>
</dbReference>
<keyword evidence="2" id="KW-0805">Transcription regulation</keyword>
<evidence type="ECO:0000256" key="4">
    <source>
        <dbReference type="ARBA" id="ARBA00023159"/>
    </source>
</evidence>
<dbReference type="PANTHER" id="PTHR30346">
    <property type="entry name" value="TRANSCRIPTIONAL DUAL REGULATOR HCAR-RELATED"/>
    <property type="match status" value="1"/>
</dbReference>
<dbReference type="Pfam" id="PF03466">
    <property type="entry name" value="LysR_substrate"/>
    <property type="match status" value="1"/>
</dbReference>
<dbReference type="Proteomes" id="UP001190336">
    <property type="component" value="Chromosome"/>
</dbReference>
<dbReference type="Pfam" id="PF00126">
    <property type="entry name" value="HTH_1"/>
    <property type="match status" value="1"/>
</dbReference>
<dbReference type="InterPro" id="IPR036388">
    <property type="entry name" value="WH-like_DNA-bd_sf"/>
</dbReference>
<evidence type="ECO:0000256" key="5">
    <source>
        <dbReference type="ARBA" id="ARBA00023163"/>
    </source>
</evidence>
<dbReference type="RefSeq" id="WP_308476461.1">
    <property type="nucleotide sequence ID" value="NZ_OY726394.1"/>
</dbReference>
<evidence type="ECO:0000313" key="8">
    <source>
        <dbReference type="Proteomes" id="UP001190336"/>
    </source>
</evidence>
<reference evidence="7 8" key="1">
    <citation type="submission" date="2023-08" db="EMBL/GenBank/DDBJ databases">
        <authorList>
            <person name="Folkvardsen B D."/>
            <person name="Norman A."/>
        </authorList>
    </citation>
    <scope>NUCLEOTIDE SEQUENCE [LARGE SCALE GENOMIC DNA]</scope>
    <source>
        <strain evidence="7 8">Mu0083</strain>
    </source>
</reference>
<accession>A0ABM9LCG5</accession>
<keyword evidence="4" id="KW-0010">Activator</keyword>
<proteinExistence type="inferred from homology"/>
<dbReference type="SUPFAM" id="SSF46785">
    <property type="entry name" value="Winged helix' DNA-binding domain"/>
    <property type="match status" value="1"/>
</dbReference>
<comment type="similarity">
    <text evidence="1">Belongs to the LysR transcriptional regulatory family.</text>
</comment>
<evidence type="ECO:0000313" key="7">
    <source>
        <dbReference type="EMBL" id="CAJ1496673.1"/>
    </source>
</evidence>
<dbReference type="Gene3D" id="1.10.10.10">
    <property type="entry name" value="Winged helix-like DNA-binding domain superfamily/Winged helix DNA-binding domain"/>
    <property type="match status" value="1"/>
</dbReference>
<evidence type="ECO:0000256" key="2">
    <source>
        <dbReference type="ARBA" id="ARBA00023015"/>
    </source>
</evidence>
<keyword evidence="5" id="KW-0804">Transcription</keyword>
<dbReference type="PANTHER" id="PTHR30346:SF28">
    <property type="entry name" value="HTH-TYPE TRANSCRIPTIONAL REGULATOR CYNR"/>
    <property type="match status" value="1"/>
</dbReference>
<evidence type="ECO:0000256" key="1">
    <source>
        <dbReference type="ARBA" id="ARBA00009437"/>
    </source>
</evidence>
<feature type="domain" description="HTH lysR-type" evidence="6">
    <location>
        <begin position="5"/>
        <end position="62"/>
    </location>
</feature>
<dbReference type="EMBL" id="OY726394">
    <property type="protein sequence ID" value="CAJ1496673.1"/>
    <property type="molecule type" value="Genomic_DNA"/>
</dbReference>
<organism evidence="7 8">
    <name type="scientific">[Mycobacterium] kokjensenii</name>
    <dbReference type="NCBI Taxonomy" id="3064287"/>
    <lineage>
        <taxon>Bacteria</taxon>
        <taxon>Bacillati</taxon>
        <taxon>Actinomycetota</taxon>
        <taxon>Actinomycetes</taxon>
        <taxon>Mycobacteriales</taxon>
        <taxon>Mycobacteriaceae</taxon>
        <taxon>Mycolicibacter</taxon>
    </lineage>
</organism>
<dbReference type="PRINTS" id="PR00039">
    <property type="entry name" value="HTHLYSR"/>
</dbReference>
<evidence type="ECO:0000256" key="3">
    <source>
        <dbReference type="ARBA" id="ARBA00023125"/>
    </source>
</evidence>